<evidence type="ECO:0000313" key="2">
    <source>
        <dbReference type="EMBL" id="GEO93859.1"/>
    </source>
</evidence>
<dbReference type="Proteomes" id="UP000321155">
    <property type="component" value="Unassembled WGS sequence"/>
</dbReference>
<dbReference type="NCBIfam" id="TIGR03083">
    <property type="entry name" value="maleylpyruvate isomerase family mycothiol-dependent enzyme"/>
    <property type="match status" value="1"/>
</dbReference>
<name>A0ABQ0XDS0_9MICC</name>
<reference evidence="2 3" key="1">
    <citation type="submission" date="2019-07" db="EMBL/GenBank/DDBJ databases">
        <title>Whole genome shotgun sequence of Kocuria flava NBRC 107626.</title>
        <authorList>
            <person name="Hosoyama A."/>
            <person name="Uohara A."/>
            <person name="Ohji S."/>
            <person name="Ichikawa N."/>
        </authorList>
    </citation>
    <scope>NUCLEOTIDE SEQUENCE [LARGE SCALE GENOMIC DNA]</scope>
    <source>
        <strain evidence="2 3">NBRC 107626</strain>
    </source>
</reference>
<proteinExistence type="predicted"/>
<protein>
    <recommendedName>
        <fullName evidence="1">tRNA wybutosine-synthesis domain-containing protein</fullName>
    </recommendedName>
</protein>
<organism evidence="2 3">
    <name type="scientific">Kocuria flava</name>
    <dbReference type="NCBI Taxonomy" id="446860"/>
    <lineage>
        <taxon>Bacteria</taxon>
        <taxon>Bacillati</taxon>
        <taxon>Actinomycetota</taxon>
        <taxon>Actinomycetes</taxon>
        <taxon>Micrococcales</taxon>
        <taxon>Micrococcaceae</taxon>
        <taxon>Kocuria</taxon>
    </lineage>
</organism>
<evidence type="ECO:0000259" key="1">
    <source>
        <dbReference type="Pfam" id="PF08608"/>
    </source>
</evidence>
<feature type="domain" description="tRNA wybutosine-synthesis" evidence="1">
    <location>
        <begin position="60"/>
        <end position="101"/>
    </location>
</feature>
<accession>A0ABQ0XDS0</accession>
<dbReference type="Pfam" id="PF08608">
    <property type="entry name" value="Wyosine_form"/>
    <property type="match status" value="1"/>
</dbReference>
<sequence length="133" mass="14495">MASARIMEIFAHGQDVRDALGLPPAASPRLRHVAHLAVAARDYAFAQRRMDPPTEPFRVELTHKDETWTWGPADAAQRVHGAALDFALLATRRRHRQDCAVSAEGPDADAWLDVVQAYAGPPGPGREPGSAIR</sequence>
<comment type="caution">
    <text evidence="2">The sequence shown here is derived from an EMBL/GenBank/DDBJ whole genome shotgun (WGS) entry which is preliminary data.</text>
</comment>
<dbReference type="InterPro" id="IPR017517">
    <property type="entry name" value="Maleyloyr_isom"/>
</dbReference>
<keyword evidence="3" id="KW-1185">Reference proteome</keyword>
<gene>
    <name evidence="2" type="ORF">KFL01_31650</name>
</gene>
<dbReference type="EMBL" id="BJZR01000225">
    <property type="protein sequence ID" value="GEO93859.1"/>
    <property type="molecule type" value="Genomic_DNA"/>
</dbReference>
<dbReference type="InterPro" id="IPR013917">
    <property type="entry name" value="tRNA_wybutosine-synth"/>
</dbReference>
<evidence type="ECO:0000313" key="3">
    <source>
        <dbReference type="Proteomes" id="UP000321155"/>
    </source>
</evidence>